<feature type="transmembrane region" description="Helical" evidence="7">
    <location>
        <begin position="126"/>
        <end position="147"/>
    </location>
</feature>
<dbReference type="PANTHER" id="PTHR43005">
    <property type="entry name" value="BLR7065 PROTEIN"/>
    <property type="match status" value="1"/>
</dbReference>
<dbReference type="PATRIC" id="fig|1401328.3.peg.499"/>
<feature type="transmembrane region" description="Helical" evidence="7">
    <location>
        <begin position="179"/>
        <end position="202"/>
    </location>
</feature>
<feature type="domain" description="ABC transmembrane type-1" evidence="8">
    <location>
        <begin position="89"/>
        <end position="301"/>
    </location>
</feature>
<dbReference type="Gene3D" id="1.10.3720.10">
    <property type="entry name" value="MetI-like"/>
    <property type="match status" value="1"/>
</dbReference>
<keyword evidence="10" id="KW-1185">Reference proteome</keyword>
<evidence type="ECO:0000256" key="5">
    <source>
        <dbReference type="ARBA" id="ARBA00022989"/>
    </source>
</evidence>
<dbReference type="Pfam" id="PF00528">
    <property type="entry name" value="BPD_transp_1"/>
    <property type="match status" value="1"/>
</dbReference>
<dbReference type="OrthoDB" id="9801818at2"/>
<gene>
    <name evidence="9" type="primary">thuF</name>
    <name evidence="9" type="ORF">P856_506</name>
</gene>
<feature type="transmembrane region" description="Helical" evidence="7">
    <location>
        <begin position="93"/>
        <end position="114"/>
    </location>
</feature>
<feature type="transmembrane region" description="Helical" evidence="7">
    <location>
        <begin position="282"/>
        <end position="305"/>
    </location>
</feature>
<dbReference type="HOGENOM" id="CLU_016047_0_3_5"/>
<dbReference type="Proteomes" id="UP000018700">
    <property type="component" value="Chromosome"/>
</dbReference>
<dbReference type="SUPFAM" id="SSF160964">
    <property type="entry name" value="MalF N-terminal region-like"/>
    <property type="match status" value="1"/>
</dbReference>
<accession>V9TVL0</accession>
<dbReference type="GO" id="GO:0005886">
    <property type="term" value="C:plasma membrane"/>
    <property type="evidence" value="ECO:0007669"/>
    <property type="project" value="UniProtKB-SubCell"/>
</dbReference>
<organism evidence="9 10">
    <name type="scientific">Candidatus Endolissoclinum faulkneri L5</name>
    <dbReference type="NCBI Taxonomy" id="1401328"/>
    <lineage>
        <taxon>Bacteria</taxon>
        <taxon>Pseudomonadati</taxon>
        <taxon>Pseudomonadota</taxon>
        <taxon>Alphaproteobacteria</taxon>
        <taxon>Rhodospirillales</taxon>
        <taxon>Rhodospirillaceae</taxon>
        <taxon>Candidatus Endolissoclinum</taxon>
    </lineage>
</organism>
<protein>
    <submittedName>
        <fullName evidence="9">Trehalosemaltose ABC transporter, permease protein</fullName>
    </submittedName>
</protein>
<dbReference type="CDD" id="cd06261">
    <property type="entry name" value="TM_PBP2"/>
    <property type="match status" value="1"/>
</dbReference>
<dbReference type="PROSITE" id="PS50928">
    <property type="entry name" value="ABC_TM1"/>
    <property type="match status" value="1"/>
</dbReference>
<dbReference type="eggNOG" id="COG1175">
    <property type="taxonomic scope" value="Bacteria"/>
</dbReference>
<dbReference type="STRING" id="1401328.P856_506"/>
<evidence type="ECO:0000256" key="6">
    <source>
        <dbReference type="ARBA" id="ARBA00023136"/>
    </source>
</evidence>
<dbReference type="GO" id="GO:0055085">
    <property type="term" value="P:transmembrane transport"/>
    <property type="evidence" value="ECO:0007669"/>
    <property type="project" value="InterPro"/>
</dbReference>
<keyword evidence="2 7" id="KW-0813">Transport</keyword>
<dbReference type="PANTHER" id="PTHR43005:SF2">
    <property type="entry name" value="INTEGRAL MEMBRANE SUGAR TRANSPORT PROTEIN"/>
    <property type="match status" value="1"/>
</dbReference>
<keyword evidence="6 7" id="KW-0472">Membrane</keyword>
<dbReference type="RefSeq" id="WP_025300603.1">
    <property type="nucleotide sequence ID" value="NZ_CP006745.1"/>
</dbReference>
<dbReference type="InterPro" id="IPR000515">
    <property type="entry name" value="MetI-like"/>
</dbReference>
<evidence type="ECO:0000313" key="9">
    <source>
        <dbReference type="EMBL" id="AHC73723.1"/>
    </source>
</evidence>
<feature type="transmembrane region" description="Helical" evidence="7">
    <location>
        <begin position="222"/>
        <end position="244"/>
    </location>
</feature>
<feature type="transmembrane region" description="Helical" evidence="7">
    <location>
        <begin position="20"/>
        <end position="41"/>
    </location>
</feature>
<evidence type="ECO:0000259" key="8">
    <source>
        <dbReference type="PROSITE" id="PS50928"/>
    </source>
</evidence>
<dbReference type="AlphaFoldDB" id="V9TVL0"/>
<keyword evidence="3" id="KW-1003">Cell membrane</keyword>
<evidence type="ECO:0000256" key="2">
    <source>
        <dbReference type="ARBA" id="ARBA00022448"/>
    </source>
</evidence>
<comment type="similarity">
    <text evidence="7">Belongs to the binding-protein-dependent transport system permease family.</text>
</comment>
<dbReference type="SUPFAM" id="SSF161098">
    <property type="entry name" value="MetI-like"/>
    <property type="match status" value="1"/>
</dbReference>
<sequence>MEKRLKSEDKKLSYQKRKGYCAWLLLLPMLVGLLIVAVWPLSYTFFYAFTDASLSTLSNYTFIGFDNFWVNDKGYWYGLVADPLWWHSVWNTIVFAIGSVAIEILLGTIIALVMHTKFIGCSLFRAAMLIPWTIPTVVSAKIWTWMLHDQYGLINYLLIKLRLIANPIAWLADHNFTMLTVILVDSWKTSPFVAMLILAGLQMLPNDCYEAAKVDGIHPIKVFFGITLPLIRPALTVAVLFRLLEALRVFDVVYIMTGNAESTMTMSVYARQNLVDFQDLGYGSAASTMLFIVIFFIIVLCLAMMRADVMKEVR</sequence>
<proteinExistence type="inferred from homology"/>
<keyword evidence="5 7" id="KW-1133">Transmembrane helix</keyword>
<keyword evidence="4 7" id="KW-0812">Transmembrane</keyword>
<name>V9TVL0_9PROT</name>
<dbReference type="KEGG" id="efk:P856_506"/>
<evidence type="ECO:0000313" key="10">
    <source>
        <dbReference type="Proteomes" id="UP000018700"/>
    </source>
</evidence>
<evidence type="ECO:0000256" key="1">
    <source>
        <dbReference type="ARBA" id="ARBA00004651"/>
    </source>
</evidence>
<evidence type="ECO:0000256" key="3">
    <source>
        <dbReference type="ARBA" id="ARBA00022475"/>
    </source>
</evidence>
<dbReference type="InterPro" id="IPR035906">
    <property type="entry name" value="MetI-like_sf"/>
</dbReference>
<evidence type="ECO:0000256" key="4">
    <source>
        <dbReference type="ARBA" id="ARBA00022692"/>
    </source>
</evidence>
<dbReference type="EMBL" id="CP006745">
    <property type="protein sequence ID" value="AHC73723.1"/>
    <property type="molecule type" value="Genomic_DNA"/>
</dbReference>
<reference evidence="9 10" key="1">
    <citation type="journal article" date="2013" name="PLoS ONE">
        <title>Bacterial endosymbiosis in a chordate host: long-term co-evolution and conservation of secondary metabolism.</title>
        <authorList>
            <person name="Kwan J.C."/>
            <person name="Schmidt E.W."/>
        </authorList>
    </citation>
    <scope>NUCLEOTIDE SEQUENCE [LARGE SCALE GENOMIC DNA]</scope>
    <source>
        <strain evidence="10">faulkneri L5</strain>
    </source>
</reference>
<evidence type="ECO:0000256" key="7">
    <source>
        <dbReference type="RuleBase" id="RU363032"/>
    </source>
</evidence>
<comment type="subcellular location">
    <subcellularLocation>
        <location evidence="1 7">Cell membrane</location>
        <topology evidence="1 7">Multi-pass membrane protein</topology>
    </subcellularLocation>
</comment>